<dbReference type="OrthoDB" id="1117657at2"/>
<reference evidence="4" key="1">
    <citation type="submission" date="2018-05" db="EMBL/GenBank/DDBJ databases">
        <authorList>
            <person name="Nie L."/>
        </authorList>
    </citation>
    <scope>NUCLEOTIDE SEQUENCE [LARGE SCALE GENOMIC DNA]</scope>
    <source>
        <strain evidence="4">NL</strain>
    </source>
</reference>
<keyword evidence="4" id="KW-1185">Reference proteome</keyword>
<dbReference type="EMBL" id="QHKM01000003">
    <property type="protein sequence ID" value="RAK66830.1"/>
    <property type="molecule type" value="Genomic_DNA"/>
</dbReference>
<feature type="compositionally biased region" description="Low complexity" evidence="1">
    <location>
        <begin position="69"/>
        <end position="78"/>
    </location>
</feature>
<dbReference type="Proteomes" id="UP000248553">
    <property type="component" value="Unassembled WGS sequence"/>
</dbReference>
<feature type="region of interest" description="Disordered" evidence="1">
    <location>
        <begin position="387"/>
        <end position="406"/>
    </location>
</feature>
<sequence>MHSPIRPFRQGILALTALLAVAAGPRGAAAQSAAARPAGGYVQPCPADRFWDETLDARFQQLQQPADGQTTPAQTSPAQPQPEPGNNGGLTAEKTRKITRSFAAVAGRPLTVETRYGRVQVNTWTRNEIKAEVDIVARADEDDKAQRLLDMIQVLMQENANPEVGLLLKTQLGEMPKECWSRQRIYEINYTIWMPKSTPLKVKNSFGDVSLTGDLTGPTDLAVCYGSLRTGRLEGPRNHVRLNNGAAVLPYARQATIEANHSRLRLEEGQRVDLRNNGSDIDMGTVQSLAVLSKYGDVNLGTVYNLQGSTGYSRFSIDKVAEQLDMKVQYCPAFEVRTTGPNFRRISVDGGYSTILLNFPDDAGFNFDVNSENGKVLMDKRLVKVHSEENSSSSTEMQGQYGGAQAKPAGNVNIKARYSSVSFNR</sequence>
<accession>A0A328BHU6</accession>
<feature type="signal peptide" evidence="2">
    <location>
        <begin position="1"/>
        <end position="28"/>
    </location>
</feature>
<evidence type="ECO:0000256" key="1">
    <source>
        <dbReference type="SAM" id="MobiDB-lite"/>
    </source>
</evidence>
<evidence type="ECO:0000313" key="3">
    <source>
        <dbReference type="EMBL" id="RAK66830.1"/>
    </source>
</evidence>
<proteinExistence type="predicted"/>
<feature type="region of interest" description="Disordered" evidence="1">
    <location>
        <begin position="65"/>
        <end position="91"/>
    </location>
</feature>
<evidence type="ECO:0000313" key="4">
    <source>
        <dbReference type="Proteomes" id="UP000248553"/>
    </source>
</evidence>
<protein>
    <recommendedName>
        <fullName evidence="5">Adhesin domain-containing protein</fullName>
    </recommendedName>
</protein>
<evidence type="ECO:0000256" key="2">
    <source>
        <dbReference type="SAM" id="SignalP"/>
    </source>
</evidence>
<organism evidence="3 4">
    <name type="scientific">Hymenobacter edaphi</name>
    <dbReference type="NCBI Taxonomy" id="2211146"/>
    <lineage>
        <taxon>Bacteria</taxon>
        <taxon>Pseudomonadati</taxon>
        <taxon>Bacteroidota</taxon>
        <taxon>Cytophagia</taxon>
        <taxon>Cytophagales</taxon>
        <taxon>Hymenobacteraceae</taxon>
        <taxon>Hymenobacter</taxon>
    </lineage>
</organism>
<comment type="caution">
    <text evidence="3">The sequence shown here is derived from an EMBL/GenBank/DDBJ whole genome shotgun (WGS) entry which is preliminary data.</text>
</comment>
<dbReference type="AlphaFoldDB" id="A0A328BHU6"/>
<feature type="chain" id="PRO_5016466868" description="Adhesin domain-containing protein" evidence="2">
    <location>
        <begin position="29"/>
        <end position="425"/>
    </location>
</feature>
<evidence type="ECO:0008006" key="5">
    <source>
        <dbReference type="Google" id="ProtNLM"/>
    </source>
</evidence>
<name>A0A328BHU6_9BACT</name>
<dbReference type="RefSeq" id="WP_111478251.1">
    <property type="nucleotide sequence ID" value="NZ_QHKM01000003.1"/>
</dbReference>
<keyword evidence="2" id="KW-0732">Signal</keyword>
<gene>
    <name evidence="3" type="ORF">DLM85_11510</name>
</gene>